<evidence type="ECO:0000313" key="1">
    <source>
        <dbReference type="EMBL" id="MBO8223128.1"/>
    </source>
</evidence>
<dbReference type="EMBL" id="JAAORC010000002">
    <property type="protein sequence ID" value="MBO8223128.1"/>
    <property type="molecule type" value="Genomic_DNA"/>
</dbReference>
<comment type="caution">
    <text evidence="1">The sequence shown here is derived from an EMBL/GenBank/DDBJ whole genome shotgun (WGS) entry which is preliminary data.</text>
</comment>
<dbReference type="Proteomes" id="UP000666562">
    <property type="component" value="Unassembled WGS sequence"/>
</dbReference>
<accession>A0A8I2BL05</accession>
<protein>
    <submittedName>
        <fullName evidence="1">Uncharacterized protein</fullName>
    </submittedName>
</protein>
<dbReference type="AlphaFoldDB" id="A0A8I2BL05"/>
<gene>
    <name evidence="1" type="ORF">HA142_06335</name>
</gene>
<evidence type="ECO:0000313" key="2">
    <source>
        <dbReference type="Proteomes" id="UP000666562"/>
    </source>
</evidence>
<name>A0A8I2BL05_PROMR</name>
<proteinExistence type="predicted"/>
<dbReference type="RefSeq" id="WP_100883821.1">
    <property type="nucleotide sequence ID" value="NZ_JAAORC010000002.1"/>
</dbReference>
<reference evidence="1" key="1">
    <citation type="submission" date="2020-03" db="EMBL/GenBank/DDBJ databases">
        <title>Genome differentiation and subclade ecological adaptation of Prochlorococcus HLII clade in the global ocean.</title>
        <authorList>
            <person name="Yan W."/>
            <person name="Fen X."/>
            <person name="Zhang W."/>
        </authorList>
    </citation>
    <scope>NUCLEOTIDE SEQUENCE</scope>
    <source>
        <strain evidence="1">XMU1401</strain>
    </source>
</reference>
<organism evidence="1 2">
    <name type="scientific">Prochlorococcus marinus str. XMU1401</name>
    <dbReference type="NCBI Taxonomy" id="2052594"/>
    <lineage>
        <taxon>Bacteria</taxon>
        <taxon>Bacillati</taxon>
        <taxon>Cyanobacteriota</taxon>
        <taxon>Cyanophyceae</taxon>
        <taxon>Synechococcales</taxon>
        <taxon>Prochlorococcaceae</taxon>
        <taxon>Prochlorococcus</taxon>
    </lineage>
</organism>
<sequence length="654" mass="72771">MSEGDLKTAKTQLKWIGTPSLGQGRSSGGNAASEIFEAGGSQRKRSLLETLVREICQNSLDQRKDKKVKIFFDLIVLKGDKKEKFLKSINSATLIPHLSSVKGSSGTALTLKAGLESMKSSDLVCLKISDYGTDGLTGDDWDEKGNFRKLCVQNFSTGKESGLGGSFGLGKAVSWMHSRIFTVLFSSRIEGKKKLRIFGRSEIPAHEMDGKSWLDGAYMGSESEKDGIPIAESTWLKGRDAEKILLNRDNETECGTTILIPTFHEPDRDDTGSSGIRDPEELCRDFTKAASKWFWPAISWERLDFKARVFREEGKSAEYISEARADEIWSPFVECGRVEPFEGAKSLFPGDSSSIDVEFPIPRRVEPSDNPELLHDELKSTVRLGVTRVSSKEECLPCRSTIALIRGSGMVIDYAEGTKLSDGGSYCAAAFVGTSLNEIVESDKIEFSRENNAFAEEYFRAGEPVTHDDWLPTTRRLRESYTWRGHASRLRGIRYELRQMLIQNLLTSFIAPPDEGPEMLKRMINLGRGIKEKKSLSKTKSSALEVVIDRDQCSFIKKANGWRIAGELIRSGESNRTAKVHLSFQSIADSGQGEMWGISDMRLMGSEQYISYDDSDSRRFVFSAENQFSSVPFECIVKPPSGVNPEIAGFRKVG</sequence>